<evidence type="ECO:0000256" key="17">
    <source>
        <dbReference type="SAM" id="Coils"/>
    </source>
</evidence>
<dbReference type="OrthoDB" id="293823at2759"/>
<dbReference type="PANTHER" id="PTHR23326">
    <property type="entry name" value="CCR4 NOT-RELATED"/>
    <property type="match status" value="1"/>
</dbReference>
<comment type="subunit">
    <text evidence="15">Component of the CCR4-NOT complex; distinct complexes seem to exist that differ in the participation of probably mutually exclusive catalytic subunits. In the complex interacts directly with CNOT2. Interacts with TIP120B and NANOS2. Interacts with EBF1. Interacts in an RNA-independent manner with BICC1 (via KH domains).</text>
</comment>
<evidence type="ECO:0000259" key="19">
    <source>
        <dbReference type="Pfam" id="PF04065"/>
    </source>
</evidence>
<gene>
    <name evidence="21" type="primary">CNOT3</name>
    <name evidence="21" type="ORF">Bhyg_04097</name>
</gene>
<accession>A0A9Q0S9Y8</accession>
<evidence type="ECO:0000313" key="21">
    <source>
        <dbReference type="EMBL" id="KAJ6648865.1"/>
    </source>
</evidence>
<dbReference type="GO" id="GO:0005829">
    <property type="term" value="C:cytosol"/>
    <property type="evidence" value="ECO:0007669"/>
    <property type="project" value="UniProtKB-ARBA"/>
</dbReference>
<evidence type="ECO:0000256" key="9">
    <source>
        <dbReference type="ARBA" id="ARBA00023015"/>
    </source>
</evidence>
<evidence type="ECO:0000256" key="3">
    <source>
        <dbReference type="ARBA" id="ARBA00007682"/>
    </source>
</evidence>
<evidence type="ECO:0000256" key="13">
    <source>
        <dbReference type="ARBA" id="ARBA00071433"/>
    </source>
</evidence>
<evidence type="ECO:0000256" key="7">
    <source>
        <dbReference type="ARBA" id="ARBA00022553"/>
    </source>
</evidence>
<keyword evidence="11 16" id="KW-0804">Transcription</keyword>
<dbReference type="Gene3D" id="2.30.30.1020">
    <property type="entry name" value="CCR4-NOT complex subunit 2/3/5, C-terminal domain"/>
    <property type="match status" value="1"/>
</dbReference>
<evidence type="ECO:0000256" key="12">
    <source>
        <dbReference type="ARBA" id="ARBA00023242"/>
    </source>
</evidence>
<evidence type="ECO:0000256" key="6">
    <source>
        <dbReference type="ARBA" id="ARBA00022491"/>
    </source>
</evidence>
<evidence type="ECO:0000256" key="15">
    <source>
        <dbReference type="ARBA" id="ARBA00093549"/>
    </source>
</evidence>
<keyword evidence="12 16" id="KW-0539">Nucleus</keyword>
<dbReference type="PIRSF" id="PIRSF005290">
    <property type="entry name" value="NOT_su_3_5"/>
    <property type="match status" value="1"/>
</dbReference>
<evidence type="ECO:0000313" key="22">
    <source>
        <dbReference type="Proteomes" id="UP001151699"/>
    </source>
</evidence>
<evidence type="ECO:0000256" key="11">
    <source>
        <dbReference type="ARBA" id="ARBA00023163"/>
    </source>
</evidence>
<feature type="compositionally biased region" description="Low complexity" evidence="18">
    <location>
        <begin position="492"/>
        <end position="514"/>
    </location>
</feature>
<organism evidence="21 22">
    <name type="scientific">Pseudolycoriella hygida</name>
    <dbReference type="NCBI Taxonomy" id="35572"/>
    <lineage>
        <taxon>Eukaryota</taxon>
        <taxon>Metazoa</taxon>
        <taxon>Ecdysozoa</taxon>
        <taxon>Arthropoda</taxon>
        <taxon>Hexapoda</taxon>
        <taxon>Insecta</taxon>
        <taxon>Pterygota</taxon>
        <taxon>Neoptera</taxon>
        <taxon>Endopterygota</taxon>
        <taxon>Diptera</taxon>
        <taxon>Nematocera</taxon>
        <taxon>Sciaroidea</taxon>
        <taxon>Sciaridae</taxon>
        <taxon>Pseudolycoriella</taxon>
    </lineage>
</organism>
<feature type="coiled-coil region" evidence="17">
    <location>
        <begin position="41"/>
        <end position="68"/>
    </location>
</feature>
<dbReference type="Proteomes" id="UP001151699">
    <property type="component" value="Chromosome A"/>
</dbReference>
<name>A0A9Q0S9Y8_9DIPT</name>
<protein>
    <recommendedName>
        <fullName evidence="13">CCR4-NOT transcription complex subunit 3</fullName>
    </recommendedName>
    <alternativeName>
        <fullName evidence="14">CCR4-associated factor 3</fullName>
    </alternativeName>
</protein>
<keyword evidence="17" id="KW-0175">Coiled coil</keyword>
<keyword evidence="4" id="KW-0217">Developmental protein</keyword>
<sequence length="756" mass="84731">MAATRKLQGEIDRCLKKVTEGVDTFEDIWQKVHNATNSNQKEKYEADLKKEIKKLQRLRDQIKAWIASAEIKDKSSLVEYRRLIETQMERFKVVERETKTKAYSKEGLGAAQKLDPAQRMKDDVRTWLNQSIRTLQIQTEKLESEIESLLAGKKKRLDKDKQDRNDELQAILKRHRFHIKKLEMLLRMLDNDGVEVELIRRIKDDVEYYIDSSQDPDFEENEYLYDDITGLDEVEMSGIGANEGNDGDDDEDSSSLISGSSPVMTPTIDCNVNFNHNSETGSVEFSERKNKSENVVGSKVTPVKPTAVRAAKTDLNQSTTSTSNLSSLKQSIVCSTPNKATTQSISLAPAPPPVSATTTSSSLPTSFQPITTTSVAPIAFSAVAKHNTSQENGPVMNQFSAFAVTLTTTSTTSLPIQSTHTNQPVINTIQSIQAPVSNAVSSANNILTSLPNSTPSTVSDSHTIMTSITSTTTSNSIVNCVSPTNSIVSSRTTPPLTSPKQPQQQQPQHLLNGPTSAIPGTPNNKTISMPSAEPLKTIAQEAVNRRVGLDNSSPLLPIPVDTRQLFPDQTVSNGPNPNSLTSTNNVKVAGTNEAHIPPLLGVAPLGTSPLLKEHQLQFQMMEQSYYHLPTPSDSERLRAYLHRQPVQTPAYYPQSQLPHSDTVEFFQRLSTETLFFVFYYMEGTKAQYLAAKALKKQSWRFHTKYMMWFQRHEEPKIINEEFEQGTYIYFDYEKWGQRKKEGFTFEYKYLEDRDLN</sequence>
<evidence type="ECO:0000256" key="16">
    <source>
        <dbReference type="PIRNR" id="PIRNR005290"/>
    </source>
</evidence>
<dbReference type="InterPro" id="IPR007282">
    <property type="entry name" value="NOT2/3/5_C"/>
</dbReference>
<keyword evidence="9 16" id="KW-0805">Transcription regulation</keyword>
<dbReference type="GO" id="GO:0030015">
    <property type="term" value="C:CCR4-NOT core complex"/>
    <property type="evidence" value="ECO:0007669"/>
    <property type="project" value="UniProtKB-UniRule"/>
</dbReference>
<evidence type="ECO:0000256" key="1">
    <source>
        <dbReference type="ARBA" id="ARBA00004123"/>
    </source>
</evidence>
<keyword evidence="5 16" id="KW-0963">Cytoplasm</keyword>
<evidence type="ECO:0000256" key="18">
    <source>
        <dbReference type="SAM" id="MobiDB-lite"/>
    </source>
</evidence>
<dbReference type="Pfam" id="PF04153">
    <property type="entry name" value="NOT2_3_5_C"/>
    <property type="match status" value="1"/>
</dbReference>
<evidence type="ECO:0000256" key="4">
    <source>
        <dbReference type="ARBA" id="ARBA00022473"/>
    </source>
</evidence>
<proteinExistence type="inferred from homology"/>
<keyword evidence="22" id="KW-1185">Reference proteome</keyword>
<keyword evidence="8" id="KW-0810">Translation regulation</keyword>
<evidence type="ECO:0000256" key="5">
    <source>
        <dbReference type="ARBA" id="ARBA00022490"/>
    </source>
</evidence>
<dbReference type="GO" id="GO:0031047">
    <property type="term" value="P:regulatory ncRNA-mediated gene silencing"/>
    <property type="evidence" value="ECO:0007669"/>
    <property type="project" value="UniProtKB-KW"/>
</dbReference>
<dbReference type="InterPro" id="IPR038635">
    <property type="entry name" value="CCR4-NOT_su2/3/5_C_sf"/>
</dbReference>
<dbReference type="EMBL" id="WJQU01000001">
    <property type="protein sequence ID" value="KAJ6648865.1"/>
    <property type="molecule type" value="Genomic_DNA"/>
</dbReference>
<evidence type="ECO:0000256" key="14">
    <source>
        <dbReference type="ARBA" id="ARBA00083548"/>
    </source>
</evidence>
<reference evidence="21" key="1">
    <citation type="submission" date="2022-07" db="EMBL/GenBank/DDBJ databases">
        <authorList>
            <person name="Trinca V."/>
            <person name="Uliana J.V.C."/>
            <person name="Torres T.T."/>
            <person name="Ward R.J."/>
            <person name="Monesi N."/>
        </authorList>
    </citation>
    <scope>NUCLEOTIDE SEQUENCE</scope>
    <source>
        <strain evidence="21">HSMRA1968</strain>
        <tissue evidence="21">Whole embryos</tissue>
    </source>
</reference>
<comment type="similarity">
    <text evidence="3 16">Belongs to the CNOT2/3/5 family.</text>
</comment>
<comment type="subcellular location">
    <subcellularLocation>
        <location evidence="2">Cytoplasm</location>
        <location evidence="2">P-body</location>
    </subcellularLocation>
    <subcellularLocation>
        <location evidence="1 16">Nucleus</location>
    </subcellularLocation>
</comment>
<keyword evidence="10" id="KW-0943">RNA-mediated gene silencing</keyword>
<evidence type="ECO:0000259" key="20">
    <source>
        <dbReference type="Pfam" id="PF04153"/>
    </source>
</evidence>
<comment type="caution">
    <text evidence="21">The sequence shown here is derived from an EMBL/GenBank/DDBJ whole genome shotgun (WGS) entry which is preliminary data.</text>
</comment>
<dbReference type="GO" id="GO:0006355">
    <property type="term" value="P:regulation of DNA-templated transcription"/>
    <property type="evidence" value="ECO:0007669"/>
    <property type="project" value="InterPro"/>
</dbReference>
<evidence type="ECO:0000256" key="8">
    <source>
        <dbReference type="ARBA" id="ARBA00022845"/>
    </source>
</evidence>
<dbReference type="InterPro" id="IPR007207">
    <property type="entry name" value="Not_N"/>
</dbReference>
<dbReference type="InterPro" id="IPR040168">
    <property type="entry name" value="Not2/3/5"/>
</dbReference>
<dbReference type="InterPro" id="IPR012270">
    <property type="entry name" value="CCR4-NOT_su3/5"/>
</dbReference>
<dbReference type="GO" id="GO:0000932">
    <property type="term" value="C:P-body"/>
    <property type="evidence" value="ECO:0007669"/>
    <property type="project" value="UniProtKB-SubCell"/>
</dbReference>
<keyword evidence="7" id="KW-0597">Phosphoprotein</keyword>
<dbReference type="GO" id="GO:2000036">
    <property type="term" value="P:regulation of stem cell population maintenance"/>
    <property type="evidence" value="ECO:0007669"/>
    <property type="project" value="UniProtKB-ARBA"/>
</dbReference>
<dbReference type="FunFam" id="2.30.30.1020:FF:000002">
    <property type="entry name" value="CCR4-NOT transcription complex subunit 3"/>
    <property type="match status" value="1"/>
</dbReference>
<dbReference type="AlphaFoldDB" id="A0A9Q0S9Y8"/>
<feature type="domain" description="CCR4-Not complex component Not N-terminal" evidence="19">
    <location>
        <begin position="4"/>
        <end position="228"/>
    </location>
</feature>
<feature type="region of interest" description="Disordered" evidence="18">
    <location>
        <begin position="485"/>
        <end position="529"/>
    </location>
</feature>
<feature type="domain" description="NOT2/NOT3/NOT5 C-terminal" evidence="20">
    <location>
        <begin position="624"/>
        <end position="750"/>
    </location>
</feature>
<keyword evidence="6 16" id="KW-0678">Repressor</keyword>
<evidence type="ECO:0000256" key="10">
    <source>
        <dbReference type="ARBA" id="ARBA00023158"/>
    </source>
</evidence>
<feature type="region of interest" description="Disordered" evidence="18">
    <location>
        <begin position="237"/>
        <end position="262"/>
    </location>
</feature>
<dbReference type="GO" id="GO:0006417">
    <property type="term" value="P:regulation of translation"/>
    <property type="evidence" value="ECO:0007669"/>
    <property type="project" value="UniProtKB-KW"/>
</dbReference>
<dbReference type="GO" id="GO:0005634">
    <property type="term" value="C:nucleus"/>
    <property type="evidence" value="ECO:0007669"/>
    <property type="project" value="UniProtKB-SubCell"/>
</dbReference>
<evidence type="ECO:0000256" key="2">
    <source>
        <dbReference type="ARBA" id="ARBA00004201"/>
    </source>
</evidence>
<dbReference type="Pfam" id="PF04065">
    <property type="entry name" value="Not3"/>
    <property type="match status" value="1"/>
</dbReference>